<name>A0A644YXL2_9ZZZZ</name>
<proteinExistence type="predicted"/>
<dbReference type="EMBL" id="VSSQ01006010">
    <property type="protein sequence ID" value="MPM31213.1"/>
    <property type="molecule type" value="Genomic_DNA"/>
</dbReference>
<accession>A0A644YXL2</accession>
<comment type="caution">
    <text evidence="1">The sequence shown here is derived from an EMBL/GenBank/DDBJ whole genome shotgun (WGS) entry which is preliminary data.</text>
</comment>
<protein>
    <submittedName>
        <fullName evidence="1">Uncharacterized protein</fullName>
    </submittedName>
</protein>
<reference evidence="1" key="1">
    <citation type="submission" date="2019-08" db="EMBL/GenBank/DDBJ databases">
        <authorList>
            <person name="Kucharzyk K."/>
            <person name="Murdoch R.W."/>
            <person name="Higgins S."/>
            <person name="Loffler F."/>
        </authorList>
    </citation>
    <scope>NUCLEOTIDE SEQUENCE</scope>
</reference>
<dbReference type="AlphaFoldDB" id="A0A644YXL2"/>
<sequence length="98" mass="10425">MAATAAIPTYIEVVPALLQRKSQLEGTKCPRLPDDSFPSCLGTAVLDGGQVELKGGFFKGEGFYPCAGFGHDRTIGGGTKGVNSLYWGHETFRTDNLS</sequence>
<organism evidence="1">
    <name type="scientific">bioreactor metagenome</name>
    <dbReference type="NCBI Taxonomy" id="1076179"/>
    <lineage>
        <taxon>unclassified sequences</taxon>
        <taxon>metagenomes</taxon>
        <taxon>ecological metagenomes</taxon>
    </lineage>
</organism>
<evidence type="ECO:0000313" key="1">
    <source>
        <dbReference type="EMBL" id="MPM31213.1"/>
    </source>
</evidence>
<gene>
    <name evidence="1" type="ORF">SDC9_77767</name>
</gene>